<keyword evidence="8" id="KW-0131">Cell cycle</keyword>
<feature type="domain" description="Calponin-homology (CH)" evidence="11">
    <location>
        <begin position="4"/>
        <end position="105"/>
    </location>
</feature>
<dbReference type="Pfam" id="PF00307">
    <property type="entry name" value="CH"/>
    <property type="match status" value="1"/>
</dbReference>
<dbReference type="SUPFAM" id="SSF140612">
    <property type="entry name" value="EB1 dimerisation domain-like"/>
    <property type="match status" value="1"/>
</dbReference>
<keyword evidence="4" id="KW-0132">Cell division</keyword>
<dbReference type="PANTHER" id="PTHR10623">
    <property type="entry name" value="MICROTUBULE-ASSOCIATED PROTEIN RP/EB FAMILY MEMBER"/>
    <property type="match status" value="1"/>
</dbReference>
<feature type="compositionally biased region" description="Polar residues" evidence="10">
    <location>
        <begin position="211"/>
        <end position="223"/>
    </location>
</feature>
<evidence type="ECO:0000313" key="13">
    <source>
        <dbReference type="EMBL" id="CAK9435592.1"/>
    </source>
</evidence>
<keyword evidence="3" id="KW-0963">Cytoplasm</keyword>
<keyword evidence="6" id="KW-0498">Mitosis</keyword>
<dbReference type="InterPro" id="IPR004953">
    <property type="entry name" value="EB1_C"/>
</dbReference>
<feature type="compositionally biased region" description="Low complexity" evidence="10">
    <location>
        <begin position="284"/>
        <end position="308"/>
    </location>
</feature>
<evidence type="ECO:0000259" key="11">
    <source>
        <dbReference type="PROSITE" id="PS50021"/>
    </source>
</evidence>
<sequence>MVVGESRNELLQWINTVLDLNYTKIEQCGTGAVFCQLMDSIVGGVPLNKVKFGAKSEYDCRHNWKILQQQFTKHEITKEINVERLIKCRLQDNLELLQWFKRYWNEHKEINFNYDAATKRKISGTSSPHQTVKSSRNGTFRPVGTPVETQSPTFAKPPATLATRNASSSVNNSNISPVSNGNNYSVGSPNNILSSNYASSEISTRVRPRKTSTATVGSRNSTPMGHRTRKASSEAGEKKLASANGSSTMTCGKLRESADPMNRISPIYQNISFTSNESPSTGDNLSNGHNNNNKNSNNNNNNNYNNNDNSHHHQQQQNSNNHSVVKQIESLEEENESMKLQLSEYRLSCDSLQTERNFYFNKLRDIELFIQSLQTDPEIMSRLDVASLSHEIEKMLYKTEEGFGDHNSNIDLILDNESF</sequence>
<dbReference type="GeneID" id="92205515"/>
<evidence type="ECO:0000313" key="14">
    <source>
        <dbReference type="Proteomes" id="UP001497383"/>
    </source>
</evidence>
<gene>
    <name evidence="13" type="ORF">LODBEIA_P03190</name>
</gene>
<accession>A0ABP0ZFZ2</accession>
<keyword evidence="5 9" id="KW-0493">Microtubule</keyword>
<keyword evidence="7" id="KW-0206">Cytoskeleton</keyword>
<dbReference type="Gene3D" id="1.20.5.1430">
    <property type="match status" value="1"/>
</dbReference>
<dbReference type="Proteomes" id="UP001497383">
    <property type="component" value="Chromosome 1"/>
</dbReference>
<evidence type="ECO:0000256" key="5">
    <source>
        <dbReference type="ARBA" id="ARBA00022701"/>
    </source>
</evidence>
<name>A0ABP0ZFZ2_9ASCO</name>
<dbReference type="RefSeq" id="XP_066827257.1">
    <property type="nucleotide sequence ID" value="XM_066973272.1"/>
</dbReference>
<feature type="domain" description="EB1 C-terminal" evidence="12">
    <location>
        <begin position="327"/>
        <end position="405"/>
    </location>
</feature>
<evidence type="ECO:0000256" key="10">
    <source>
        <dbReference type="SAM" id="MobiDB-lite"/>
    </source>
</evidence>
<dbReference type="Pfam" id="PF03271">
    <property type="entry name" value="EB1"/>
    <property type="match status" value="1"/>
</dbReference>
<organism evidence="13 14">
    <name type="scientific">Lodderomyces beijingensis</name>
    <dbReference type="NCBI Taxonomy" id="1775926"/>
    <lineage>
        <taxon>Eukaryota</taxon>
        <taxon>Fungi</taxon>
        <taxon>Dikarya</taxon>
        <taxon>Ascomycota</taxon>
        <taxon>Saccharomycotina</taxon>
        <taxon>Pichiomycetes</taxon>
        <taxon>Debaryomycetaceae</taxon>
        <taxon>Candida/Lodderomyces clade</taxon>
        <taxon>Lodderomyces</taxon>
    </lineage>
</organism>
<protein>
    <submittedName>
        <fullName evidence="13">Uncharacterized protein</fullName>
    </submittedName>
</protein>
<evidence type="ECO:0000256" key="6">
    <source>
        <dbReference type="ARBA" id="ARBA00022776"/>
    </source>
</evidence>
<keyword evidence="14" id="KW-1185">Reference proteome</keyword>
<proteinExistence type="inferred from homology"/>
<feature type="region of interest" description="Disordered" evidence="10">
    <location>
        <begin position="122"/>
        <end position="156"/>
    </location>
</feature>
<dbReference type="PROSITE" id="PS50021">
    <property type="entry name" value="CH"/>
    <property type="match status" value="1"/>
</dbReference>
<evidence type="ECO:0000259" key="12">
    <source>
        <dbReference type="PROSITE" id="PS51230"/>
    </source>
</evidence>
<evidence type="ECO:0000256" key="4">
    <source>
        <dbReference type="ARBA" id="ARBA00022618"/>
    </source>
</evidence>
<evidence type="ECO:0000256" key="1">
    <source>
        <dbReference type="ARBA" id="ARBA00004245"/>
    </source>
</evidence>
<feature type="compositionally biased region" description="Polar residues" evidence="10">
    <location>
        <begin position="267"/>
        <end position="283"/>
    </location>
</feature>
<reference evidence="13 14" key="1">
    <citation type="submission" date="2024-03" db="EMBL/GenBank/DDBJ databases">
        <authorList>
            <person name="Brejova B."/>
        </authorList>
    </citation>
    <scope>NUCLEOTIDE SEQUENCE [LARGE SCALE GENOMIC DNA]</scope>
    <source>
        <strain evidence="13 14">CBS 14171</strain>
    </source>
</reference>
<feature type="compositionally biased region" description="Basic and acidic residues" evidence="10">
    <location>
        <begin position="231"/>
        <end position="240"/>
    </location>
</feature>
<dbReference type="InterPro" id="IPR027328">
    <property type="entry name" value="MAPRE"/>
</dbReference>
<dbReference type="InterPro" id="IPR001715">
    <property type="entry name" value="CH_dom"/>
</dbReference>
<dbReference type="InterPro" id="IPR036872">
    <property type="entry name" value="CH_dom_sf"/>
</dbReference>
<comment type="subcellular location">
    <subcellularLocation>
        <location evidence="1">Cytoplasm</location>
        <location evidence="1">Cytoskeleton</location>
    </subcellularLocation>
</comment>
<dbReference type="SUPFAM" id="SSF47576">
    <property type="entry name" value="Calponin-homology domain, CH-domain"/>
    <property type="match status" value="1"/>
</dbReference>
<evidence type="ECO:0000256" key="8">
    <source>
        <dbReference type="ARBA" id="ARBA00023306"/>
    </source>
</evidence>
<comment type="similarity">
    <text evidence="2">Belongs to the MAPRE family.</text>
</comment>
<evidence type="ECO:0000256" key="9">
    <source>
        <dbReference type="PROSITE-ProRule" id="PRU00576"/>
    </source>
</evidence>
<evidence type="ECO:0000256" key="7">
    <source>
        <dbReference type="ARBA" id="ARBA00023212"/>
    </source>
</evidence>
<evidence type="ECO:0000256" key="3">
    <source>
        <dbReference type="ARBA" id="ARBA00022490"/>
    </source>
</evidence>
<dbReference type="PROSITE" id="PS51230">
    <property type="entry name" value="EB1_C"/>
    <property type="match status" value="1"/>
</dbReference>
<evidence type="ECO:0000256" key="2">
    <source>
        <dbReference type="ARBA" id="ARBA00010729"/>
    </source>
</evidence>
<feature type="compositionally biased region" description="Polar residues" evidence="10">
    <location>
        <begin position="123"/>
        <end position="138"/>
    </location>
</feature>
<dbReference type="EMBL" id="OZ022405">
    <property type="protein sequence ID" value="CAK9435592.1"/>
    <property type="molecule type" value="Genomic_DNA"/>
</dbReference>
<dbReference type="Gene3D" id="1.10.418.10">
    <property type="entry name" value="Calponin-like domain"/>
    <property type="match status" value="1"/>
</dbReference>
<dbReference type="InterPro" id="IPR036133">
    <property type="entry name" value="EB1_C_sf"/>
</dbReference>
<feature type="region of interest" description="Disordered" evidence="10">
    <location>
        <begin position="199"/>
        <end position="323"/>
    </location>
</feature>